<name>A0ACB9FKL5_ARCLA</name>
<proteinExistence type="predicted"/>
<accession>A0ACB9FKL5</accession>
<sequence>MSKSVTCVHDHLSSGDEVENTVNVAMNSNELSESDPKYNPSESPIDVTESVVPSVNLTLSEAAQVKFEGVKEKVEEVEETLKEIRKDLAQYHSDTFVGNVNECGQANVVMEENLETHGPSDKQQVDHVEQSEEMNAEDVVFENEEIDNITDREVLLNVIRKLNFDSDDEMVEAVSEENAEKKNKFKDLEARLFGYLPLFTRTKDDVIIRVYRDQIIILEVSFRMLEEPLLDQIFYKEEMFAEPDVIFNTLVFFEDSYSKVYMEEVVGLFIDQEVKDEFVLVEQVCI</sequence>
<dbReference type="EMBL" id="CM042047">
    <property type="protein sequence ID" value="KAI3771162.1"/>
    <property type="molecule type" value="Genomic_DNA"/>
</dbReference>
<protein>
    <submittedName>
        <fullName evidence="1">Uncharacterized protein</fullName>
    </submittedName>
</protein>
<dbReference type="Proteomes" id="UP001055879">
    <property type="component" value="Linkage Group LG01"/>
</dbReference>
<gene>
    <name evidence="1" type="ORF">L6452_02320</name>
</gene>
<evidence type="ECO:0000313" key="2">
    <source>
        <dbReference type="Proteomes" id="UP001055879"/>
    </source>
</evidence>
<reference evidence="1 2" key="2">
    <citation type="journal article" date="2022" name="Mol. Ecol. Resour.">
        <title>The genomes of chicory, endive, great burdock and yacon provide insights into Asteraceae paleo-polyploidization history and plant inulin production.</title>
        <authorList>
            <person name="Fan W."/>
            <person name="Wang S."/>
            <person name="Wang H."/>
            <person name="Wang A."/>
            <person name="Jiang F."/>
            <person name="Liu H."/>
            <person name="Zhao H."/>
            <person name="Xu D."/>
            <person name="Zhang Y."/>
        </authorList>
    </citation>
    <scope>NUCLEOTIDE SEQUENCE [LARGE SCALE GENOMIC DNA]</scope>
    <source>
        <strain evidence="2">cv. Niubang</strain>
    </source>
</reference>
<keyword evidence="2" id="KW-1185">Reference proteome</keyword>
<comment type="caution">
    <text evidence="1">The sequence shown here is derived from an EMBL/GenBank/DDBJ whole genome shotgun (WGS) entry which is preliminary data.</text>
</comment>
<organism evidence="1 2">
    <name type="scientific">Arctium lappa</name>
    <name type="common">Greater burdock</name>
    <name type="synonym">Lappa major</name>
    <dbReference type="NCBI Taxonomy" id="4217"/>
    <lineage>
        <taxon>Eukaryota</taxon>
        <taxon>Viridiplantae</taxon>
        <taxon>Streptophyta</taxon>
        <taxon>Embryophyta</taxon>
        <taxon>Tracheophyta</taxon>
        <taxon>Spermatophyta</taxon>
        <taxon>Magnoliopsida</taxon>
        <taxon>eudicotyledons</taxon>
        <taxon>Gunneridae</taxon>
        <taxon>Pentapetalae</taxon>
        <taxon>asterids</taxon>
        <taxon>campanulids</taxon>
        <taxon>Asterales</taxon>
        <taxon>Asteraceae</taxon>
        <taxon>Carduoideae</taxon>
        <taxon>Cardueae</taxon>
        <taxon>Arctiinae</taxon>
        <taxon>Arctium</taxon>
    </lineage>
</organism>
<reference evidence="2" key="1">
    <citation type="journal article" date="2022" name="Mol. Ecol. Resour.">
        <title>The genomes of chicory, endive, great burdock and yacon provide insights into Asteraceae palaeo-polyploidization history and plant inulin production.</title>
        <authorList>
            <person name="Fan W."/>
            <person name="Wang S."/>
            <person name="Wang H."/>
            <person name="Wang A."/>
            <person name="Jiang F."/>
            <person name="Liu H."/>
            <person name="Zhao H."/>
            <person name="Xu D."/>
            <person name="Zhang Y."/>
        </authorList>
    </citation>
    <scope>NUCLEOTIDE SEQUENCE [LARGE SCALE GENOMIC DNA]</scope>
    <source>
        <strain evidence="2">cv. Niubang</strain>
    </source>
</reference>
<evidence type="ECO:0000313" key="1">
    <source>
        <dbReference type="EMBL" id="KAI3771162.1"/>
    </source>
</evidence>